<dbReference type="EMBL" id="BMAT01012198">
    <property type="protein sequence ID" value="GFR87825.1"/>
    <property type="molecule type" value="Genomic_DNA"/>
</dbReference>
<protein>
    <submittedName>
        <fullName evidence="3">Uncharacterized protein</fullName>
    </submittedName>
</protein>
<keyword evidence="4" id="KW-1185">Reference proteome</keyword>
<feature type="region of interest" description="Disordered" evidence="1">
    <location>
        <begin position="29"/>
        <end position="54"/>
    </location>
</feature>
<name>A0AAV4GSL4_9GAST</name>
<evidence type="ECO:0000313" key="4">
    <source>
        <dbReference type="Proteomes" id="UP000762676"/>
    </source>
</evidence>
<keyword evidence="2" id="KW-0812">Transmembrane</keyword>
<evidence type="ECO:0000256" key="2">
    <source>
        <dbReference type="SAM" id="Phobius"/>
    </source>
</evidence>
<dbReference type="AlphaFoldDB" id="A0AAV4GSL4"/>
<evidence type="ECO:0000313" key="3">
    <source>
        <dbReference type="EMBL" id="GFR87825.1"/>
    </source>
</evidence>
<reference evidence="3 4" key="1">
    <citation type="journal article" date="2021" name="Elife">
        <title>Chloroplast acquisition without the gene transfer in kleptoplastic sea slugs, Plakobranchus ocellatus.</title>
        <authorList>
            <person name="Maeda T."/>
            <person name="Takahashi S."/>
            <person name="Yoshida T."/>
            <person name="Shimamura S."/>
            <person name="Takaki Y."/>
            <person name="Nagai Y."/>
            <person name="Toyoda A."/>
            <person name="Suzuki Y."/>
            <person name="Arimoto A."/>
            <person name="Ishii H."/>
            <person name="Satoh N."/>
            <person name="Nishiyama T."/>
            <person name="Hasebe M."/>
            <person name="Maruyama T."/>
            <person name="Minagawa J."/>
            <person name="Obokata J."/>
            <person name="Shigenobu S."/>
        </authorList>
    </citation>
    <scope>NUCLEOTIDE SEQUENCE [LARGE SCALE GENOMIC DNA]</scope>
</reference>
<keyword evidence="2" id="KW-1133">Transmembrane helix</keyword>
<keyword evidence="2" id="KW-0472">Membrane</keyword>
<organism evidence="3 4">
    <name type="scientific">Elysia marginata</name>
    <dbReference type="NCBI Taxonomy" id="1093978"/>
    <lineage>
        <taxon>Eukaryota</taxon>
        <taxon>Metazoa</taxon>
        <taxon>Spiralia</taxon>
        <taxon>Lophotrochozoa</taxon>
        <taxon>Mollusca</taxon>
        <taxon>Gastropoda</taxon>
        <taxon>Heterobranchia</taxon>
        <taxon>Euthyneura</taxon>
        <taxon>Panpulmonata</taxon>
        <taxon>Sacoglossa</taxon>
        <taxon>Placobranchoidea</taxon>
        <taxon>Plakobranchidae</taxon>
        <taxon>Elysia</taxon>
    </lineage>
</organism>
<dbReference type="Proteomes" id="UP000762676">
    <property type="component" value="Unassembled WGS sequence"/>
</dbReference>
<proteinExistence type="predicted"/>
<accession>A0AAV4GSL4</accession>
<feature type="transmembrane region" description="Helical" evidence="2">
    <location>
        <begin position="236"/>
        <end position="263"/>
    </location>
</feature>
<sequence length="328" mass="35785">MLTRVSCDSVLYQDKLEKFEIHMTDMMNKGDDRSKKVKTKSQADIPPDEIAQEEERRSNLLKRVFVKTKPVGGNTGPLDCNSLKMFRGELSFLNASDIRDMGAQDFEDCLEDMQKPQWDDGQLEAIGSKLKQVFGNETMRWQADAPMRAGPLIRALPKDDLLDITFTEDIIAMLGQMEMEANESAEILDKFAQDVGMPDLSWATADQLASMGKLACGLQADVISSMDAATIRMPRVVVVVVLVVAVVMVVVVLIVAVVVVAVVEAAVVAAAVCCDAAASLGDADCLVEDQLKEFGKKLEEDLGSDWATLPPNKIAEFGVLVGKCGKPR</sequence>
<comment type="caution">
    <text evidence="3">The sequence shown here is derived from an EMBL/GenBank/DDBJ whole genome shotgun (WGS) entry which is preliminary data.</text>
</comment>
<evidence type="ECO:0000256" key="1">
    <source>
        <dbReference type="SAM" id="MobiDB-lite"/>
    </source>
</evidence>
<gene>
    <name evidence="3" type="ORF">ElyMa_006086200</name>
</gene>